<proteinExistence type="predicted"/>
<keyword evidence="1" id="KW-0732">Signal</keyword>
<dbReference type="PANTHER" id="PTHR30383:SF31">
    <property type="entry name" value="SGNH HYDROLASE-TYPE ESTERASE DOMAIN-CONTAINING PROTEIN-RELATED"/>
    <property type="match status" value="1"/>
</dbReference>
<gene>
    <name evidence="3" type="ORF">Daesc_007553</name>
</gene>
<evidence type="ECO:0000256" key="1">
    <source>
        <dbReference type="SAM" id="SignalP"/>
    </source>
</evidence>
<feature type="domain" description="SGNH hydrolase-type esterase" evidence="2">
    <location>
        <begin position="54"/>
        <end position="233"/>
    </location>
</feature>
<dbReference type="GO" id="GO:0004622">
    <property type="term" value="F:phosphatidylcholine lysophospholipase activity"/>
    <property type="evidence" value="ECO:0007669"/>
    <property type="project" value="TreeGrafter"/>
</dbReference>
<dbReference type="InterPro" id="IPR036514">
    <property type="entry name" value="SGNH_hydro_sf"/>
</dbReference>
<name>A0AAX6MEV1_9PEZI</name>
<dbReference type="Pfam" id="PF13472">
    <property type="entry name" value="Lipase_GDSL_2"/>
    <property type="match status" value="1"/>
</dbReference>
<dbReference type="InterPro" id="IPR013830">
    <property type="entry name" value="SGNH_hydro"/>
</dbReference>
<comment type="caution">
    <text evidence="3">The sequence shown here is derived from an EMBL/GenBank/DDBJ whole genome shotgun (WGS) entry which is preliminary data.</text>
</comment>
<dbReference type="InterPro" id="IPR051532">
    <property type="entry name" value="Ester_Hydrolysis_Enzymes"/>
</dbReference>
<dbReference type="Gene3D" id="3.40.50.1110">
    <property type="entry name" value="SGNH hydrolase"/>
    <property type="match status" value="1"/>
</dbReference>
<protein>
    <recommendedName>
        <fullName evidence="2">SGNH hydrolase-type esterase domain-containing protein</fullName>
    </recommendedName>
</protein>
<evidence type="ECO:0000313" key="3">
    <source>
        <dbReference type="EMBL" id="KAK6951024.1"/>
    </source>
</evidence>
<keyword evidence="4" id="KW-1185">Reference proteome</keyword>
<organism evidence="3 4">
    <name type="scientific">Daldinia eschscholtzii</name>
    <dbReference type="NCBI Taxonomy" id="292717"/>
    <lineage>
        <taxon>Eukaryota</taxon>
        <taxon>Fungi</taxon>
        <taxon>Dikarya</taxon>
        <taxon>Ascomycota</taxon>
        <taxon>Pezizomycotina</taxon>
        <taxon>Sordariomycetes</taxon>
        <taxon>Xylariomycetidae</taxon>
        <taxon>Xylariales</taxon>
        <taxon>Hypoxylaceae</taxon>
        <taxon>Daldinia</taxon>
    </lineage>
</organism>
<dbReference type="Proteomes" id="UP001369815">
    <property type="component" value="Unassembled WGS sequence"/>
</dbReference>
<dbReference type="CDD" id="cd01833">
    <property type="entry name" value="XynB_like"/>
    <property type="match status" value="1"/>
</dbReference>
<reference evidence="3 4" key="1">
    <citation type="journal article" date="2024" name="Front Chem Biol">
        <title>Unveiling the potential of Daldinia eschscholtzii MFLUCC 19-0629 through bioactivity and bioinformatics studies for enhanced sustainable agriculture production.</title>
        <authorList>
            <person name="Brooks S."/>
            <person name="Weaver J.A."/>
            <person name="Klomchit A."/>
            <person name="Alharthi S.A."/>
            <person name="Onlamun T."/>
            <person name="Nurani R."/>
            <person name="Vong T.K."/>
            <person name="Alberti F."/>
            <person name="Greco C."/>
        </authorList>
    </citation>
    <scope>NUCLEOTIDE SEQUENCE [LARGE SCALE GENOMIC DNA]</scope>
    <source>
        <strain evidence="3">MFLUCC 19-0629</strain>
    </source>
</reference>
<dbReference type="PANTHER" id="PTHR30383">
    <property type="entry name" value="THIOESTERASE 1/PROTEASE 1/LYSOPHOSPHOLIPASE L1"/>
    <property type="match status" value="1"/>
</dbReference>
<accession>A0AAX6MEV1</accession>
<evidence type="ECO:0000259" key="2">
    <source>
        <dbReference type="Pfam" id="PF13472"/>
    </source>
</evidence>
<dbReference type="AlphaFoldDB" id="A0AAX6MEV1"/>
<dbReference type="SUPFAM" id="SSF52266">
    <property type="entry name" value="SGNH hydrolase"/>
    <property type="match status" value="1"/>
</dbReference>
<dbReference type="EMBL" id="JBANMG010000007">
    <property type="protein sequence ID" value="KAK6951024.1"/>
    <property type="molecule type" value="Genomic_DNA"/>
</dbReference>
<feature type="chain" id="PRO_5043623894" description="SGNH hydrolase-type esterase domain-containing protein" evidence="1">
    <location>
        <begin position="22"/>
        <end position="266"/>
    </location>
</feature>
<evidence type="ECO:0000313" key="4">
    <source>
        <dbReference type="Proteomes" id="UP001369815"/>
    </source>
</evidence>
<feature type="signal peptide" evidence="1">
    <location>
        <begin position="1"/>
        <end position="21"/>
    </location>
</feature>
<sequence>MLAHKQLLCCVLACASQMANGLALPRTPNGNSTLSRDARAKGFGDGVPLRIMPLGASITYGFGSSDKNGYRKDLRDKIEANGNKVNMVGDNPSGSMKDNDTEGWKSYTVDQVHDKADGSVPKYKPNVVLVNVGTNDCVQNKDMPNAGKRLQSLLEALYTKSPKATVILSTLLVNKDPDVQTRVKDYNAQLKKVADQLQADKKRLVVVDMQSDMGPKLEDLNSDGTHPGDEGYRKMADVFWEGLKEADRRNYFVAADKVDGLADDGA</sequence>